<keyword evidence="3" id="KW-1185">Reference proteome</keyword>
<sequence length="51" mass="6245">MGAMAISHLMRLGNSMHSQRERERKKKEGKKEYRNYAVQQNKDRVWDIIYY</sequence>
<dbReference type="EMBL" id="EQ974385">
    <property type="protein sequence ID" value="EEF29895.1"/>
    <property type="molecule type" value="Genomic_DNA"/>
</dbReference>
<accession>B9T2K2</accession>
<proteinExistence type="predicted"/>
<organism evidence="2 3">
    <name type="scientific">Ricinus communis</name>
    <name type="common">Castor bean</name>
    <dbReference type="NCBI Taxonomy" id="3988"/>
    <lineage>
        <taxon>Eukaryota</taxon>
        <taxon>Viridiplantae</taxon>
        <taxon>Streptophyta</taxon>
        <taxon>Embryophyta</taxon>
        <taxon>Tracheophyta</taxon>
        <taxon>Spermatophyta</taxon>
        <taxon>Magnoliopsida</taxon>
        <taxon>eudicotyledons</taxon>
        <taxon>Gunneridae</taxon>
        <taxon>Pentapetalae</taxon>
        <taxon>rosids</taxon>
        <taxon>fabids</taxon>
        <taxon>Malpighiales</taxon>
        <taxon>Euphorbiaceae</taxon>
        <taxon>Acalyphoideae</taxon>
        <taxon>Acalypheae</taxon>
        <taxon>Ricinus</taxon>
    </lineage>
</organism>
<evidence type="ECO:0000313" key="3">
    <source>
        <dbReference type="Proteomes" id="UP000008311"/>
    </source>
</evidence>
<evidence type="ECO:0000256" key="1">
    <source>
        <dbReference type="SAM" id="MobiDB-lite"/>
    </source>
</evidence>
<reference evidence="3" key="1">
    <citation type="journal article" date="2010" name="Nat. Biotechnol.">
        <title>Draft genome sequence of the oilseed species Ricinus communis.</title>
        <authorList>
            <person name="Chan A.P."/>
            <person name="Crabtree J."/>
            <person name="Zhao Q."/>
            <person name="Lorenzi H."/>
            <person name="Orvis J."/>
            <person name="Puiu D."/>
            <person name="Melake-Berhan A."/>
            <person name="Jones K.M."/>
            <person name="Redman J."/>
            <person name="Chen G."/>
            <person name="Cahoon E.B."/>
            <person name="Gedil M."/>
            <person name="Stanke M."/>
            <person name="Haas B.J."/>
            <person name="Wortman J.R."/>
            <person name="Fraser-Liggett C.M."/>
            <person name="Ravel J."/>
            <person name="Rabinowicz P.D."/>
        </authorList>
    </citation>
    <scope>NUCLEOTIDE SEQUENCE [LARGE SCALE GENOMIC DNA]</scope>
    <source>
        <strain evidence="3">cv. Hale</strain>
    </source>
</reference>
<name>B9T2K2_RICCO</name>
<evidence type="ECO:0000313" key="2">
    <source>
        <dbReference type="EMBL" id="EEF29895.1"/>
    </source>
</evidence>
<gene>
    <name evidence="2" type="ORF">RCOM_0280340</name>
</gene>
<feature type="region of interest" description="Disordered" evidence="1">
    <location>
        <begin position="12"/>
        <end position="31"/>
    </location>
</feature>
<dbReference type="Proteomes" id="UP000008311">
    <property type="component" value="Unassembled WGS sequence"/>
</dbReference>
<dbReference type="AlphaFoldDB" id="B9T2K2"/>
<protein>
    <submittedName>
        <fullName evidence="2">Uncharacterized protein</fullName>
    </submittedName>
</protein>
<dbReference type="InParanoid" id="B9T2K2"/>